<dbReference type="Pfam" id="PF07686">
    <property type="entry name" value="V-set"/>
    <property type="match status" value="1"/>
</dbReference>
<evidence type="ECO:0000256" key="7">
    <source>
        <dbReference type="ARBA" id="ARBA00023180"/>
    </source>
</evidence>
<dbReference type="STRING" id="32473.ENSXCOP00000001334"/>
<sequence>MGQAIPYATTASPSNPFLIQKYSVVGNYRLYCVVNTSAPVVTVQLGQPVTLTCVFTKTTGSLGWVHWYKQTAGDTLKLIVMTRPNTNPDYGPGFKSGNFNTTYSNKMSNLTIRKTSKEDEGMYHCGLMDWLGSSWNGSYLLLTGILCNSIYIQNRITVIVQSKITLQCSLVSQTETETCAGDPSVFWFRTGSDKNSPDVIYSDGKMPENCEKTSNTQKKCRYNFSKNINSSDVGTYYCAVATCKEIFLGNGTRIESGMNCFTDGDHVTYAALHFSTETTKKRERKTEEGVYSNVREFI</sequence>
<dbReference type="InterPro" id="IPR013106">
    <property type="entry name" value="Ig_V-set"/>
</dbReference>
<evidence type="ECO:0000256" key="2">
    <source>
        <dbReference type="ARBA" id="ARBA00022475"/>
    </source>
</evidence>
<dbReference type="SMART" id="SM00406">
    <property type="entry name" value="IGv"/>
    <property type="match status" value="2"/>
</dbReference>
<keyword evidence="2" id="KW-1003">Cell membrane</keyword>
<dbReference type="GeneTree" id="ENSGT01030000234530"/>
<dbReference type="Ensembl" id="ENSXCOT00000001357.1">
    <property type="protein sequence ID" value="ENSXCOP00000001334.1"/>
    <property type="gene ID" value="ENSXCOG00000001093.1"/>
</dbReference>
<comment type="subcellular location">
    <subcellularLocation>
        <location evidence="1">Cell membrane</location>
    </subcellularLocation>
</comment>
<evidence type="ECO:0000256" key="1">
    <source>
        <dbReference type="ARBA" id="ARBA00004236"/>
    </source>
</evidence>
<dbReference type="SUPFAM" id="SSF48726">
    <property type="entry name" value="Immunoglobulin"/>
    <property type="match status" value="2"/>
</dbReference>
<evidence type="ECO:0000259" key="8">
    <source>
        <dbReference type="PROSITE" id="PS50835"/>
    </source>
</evidence>
<dbReference type="InterPro" id="IPR013783">
    <property type="entry name" value="Ig-like_fold"/>
</dbReference>
<proteinExistence type="predicted"/>
<reference evidence="9" key="2">
    <citation type="submission" date="2025-09" db="UniProtKB">
        <authorList>
            <consortium name="Ensembl"/>
        </authorList>
    </citation>
    <scope>IDENTIFICATION</scope>
</reference>
<dbReference type="PANTHER" id="PTHR19433:SF133">
    <property type="entry name" value="IMMUNE-TYPE RECEPTOR 5 PRECURSOR-RELATED"/>
    <property type="match status" value="1"/>
</dbReference>
<dbReference type="InterPro" id="IPR036179">
    <property type="entry name" value="Ig-like_dom_sf"/>
</dbReference>
<dbReference type="InterPro" id="IPR052051">
    <property type="entry name" value="TCR_complex_component"/>
</dbReference>
<dbReference type="AlphaFoldDB" id="A0A3B5L0K2"/>
<dbReference type="SMART" id="SM00409">
    <property type="entry name" value="IG"/>
    <property type="match status" value="2"/>
</dbReference>
<dbReference type="PROSITE" id="PS50835">
    <property type="entry name" value="IG_LIKE"/>
    <property type="match status" value="2"/>
</dbReference>
<organism evidence="9 10">
    <name type="scientific">Xiphophorus couchianus</name>
    <name type="common">Monterrey platyfish</name>
    <dbReference type="NCBI Taxonomy" id="32473"/>
    <lineage>
        <taxon>Eukaryota</taxon>
        <taxon>Metazoa</taxon>
        <taxon>Chordata</taxon>
        <taxon>Craniata</taxon>
        <taxon>Vertebrata</taxon>
        <taxon>Euteleostomi</taxon>
        <taxon>Actinopterygii</taxon>
        <taxon>Neopterygii</taxon>
        <taxon>Teleostei</taxon>
        <taxon>Neoteleostei</taxon>
        <taxon>Acanthomorphata</taxon>
        <taxon>Ovalentaria</taxon>
        <taxon>Atherinomorphae</taxon>
        <taxon>Cyprinodontiformes</taxon>
        <taxon>Poeciliidae</taxon>
        <taxon>Poeciliinae</taxon>
        <taxon>Xiphophorus</taxon>
    </lineage>
</organism>
<dbReference type="InterPro" id="IPR003599">
    <property type="entry name" value="Ig_sub"/>
</dbReference>
<name>A0A3B5L0K2_9TELE</name>
<evidence type="ECO:0000256" key="5">
    <source>
        <dbReference type="ARBA" id="ARBA00023136"/>
    </source>
</evidence>
<evidence type="ECO:0000256" key="4">
    <source>
        <dbReference type="ARBA" id="ARBA00022859"/>
    </source>
</evidence>
<keyword evidence="7" id="KW-0325">Glycoprotein</keyword>
<dbReference type="CDD" id="cd00099">
    <property type="entry name" value="IgV"/>
    <property type="match status" value="1"/>
</dbReference>
<keyword evidence="3" id="KW-0732">Signal</keyword>
<dbReference type="GO" id="GO:0002376">
    <property type="term" value="P:immune system process"/>
    <property type="evidence" value="ECO:0007669"/>
    <property type="project" value="UniProtKB-KW"/>
</dbReference>
<protein>
    <recommendedName>
        <fullName evidence="8">Ig-like domain-containing protein</fullName>
    </recommendedName>
</protein>
<accession>A0A3B5L0K2</accession>
<dbReference type="GO" id="GO:0009617">
    <property type="term" value="P:response to bacterium"/>
    <property type="evidence" value="ECO:0007669"/>
    <property type="project" value="TreeGrafter"/>
</dbReference>
<dbReference type="Proteomes" id="UP000261380">
    <property type="component" value="Unplaced"/>
</dbReference>
<evidence type="ECO:0000313" key="9">
    <source>
        <dbReference type="Ensembl" id="ENSXCOP00000001334.1"/>
    </source>
</evidence>
<dbReference type="GO" id="GO:0005886">
    <property type="term" value="C:plasma membrane"/>
    <property type="evidence" value="ECO:0007669"/>
    <property type="project" value="UniProtKB-SubCell"/>
</dbReference>
<evidence type="ECO:0000256" key="6">
    <source>
        <dbReference type="ARBA" id="ARBA00023157"/>
    </source>
</evidence>
<dbReference type="PANTHER" id="PTHR19433">
    <property type="entry name" value="T-CELL RECEPTOR ALPHA CHAIN V REGION-RELATED"/>
    <property type="match status" value="1"/>
</dbReference>
<keyword evidence="5" id="KW-0472">Membrane</keyword>
<evidence type="ECO:0000256" key="3">
    <source>
        <dbReference type="ARBA" id="ARBA00022729"/>
    </source>
</evidence>
<reference evidence="9" key="1">
    <citation type="submission" date="2025-08" db="UniProtKB">
        <authorList>
            <consortium name="Ensembl"/>
        </authorList>
    </citation>
    <scope>IDENTIFICATION</scope>
</reference>
<dbReference type="Gene3D" id="2.60.40.10">
    <property type="entry name" value="Immunoglobulins"/>
    <property type="match status" value="2"/>
</dbReference>
<keyword evidence="10" id="KW-1185">Reference proteome</keyword>
<evidence type="ECO:0000313" key="10">
    <source>
        <dbReference type="Proteomes" id="UP000261380"/>
    </source>
</evidence>
<feature type="domain" description="Ig-like" evidence="8">
    <location>
        <begin position="16"/>
        <end position="125"/>
    </location>
</feature>
<feature type="domain" description="Ig-like" evidence="8">
    <location>
        <begin position="162"/>
        <end position="240"/>
    </location>
</feature>
<dbReference type="InterPro" id="IPR007110">
    <property type="entry name" value="Ig-like_dom"/>
</dbReference>
<keyword evidence="4" id="KW-0391">Immunity</keyword>
<keyword evidence="6" id="KW-1015">Disulfide bond</keyword>